<dbReference type="RefSeq" id="WP_381423311.1">
    <property type="nucleotide sequence ID" value="NZ_JBHSDH010000013.1"/>
</dbReference>
<feature type="transmembrane region" description="Helical" evidence="1">
    <location>
        <begin position="12"/>
        <end position="39"/>
    </location>
</feature>
<feature type="transmembrane region" description="Helical" evidence="1">
    <location>
        <begin position="112"/>
        <end position="131"/>
    </location>
</feature>
<keyword evidence="3" id="KW-1185">Reference proteome</keyword>
<reference evidence="3" key="1">
    <citation type="journal article" date="2019" name="Int. J. Syst. Evol. Microbiol.">
        <title>The Global Catalogue of Microorganisms (GCM) 10K type strain sequencing project: providing services to taxonomists for standard genome sequencing and annotation.</title>
        <authorList>
            <consortium name="The Broad Institute Genomics Platform"/>
            <consortium name="The Broad Institute Genome Sequencing Center for Infectious Disease"/>
            <person name="Wu L."/>
            <person name="Ma J."/>
        </authorList>
    </citation>
    <scope>NUCLEOTIDE SEQUENCE [LARGE SCALE GENOMIC DNA]</scope>
    <source>
        <strain evidence="3">CECT 8531</strain>
    </source>
</reference>
<evidence type="ECO:0000313" key="3">
    <source>
        <dbReference type="Proteomes" id="UP001595887"/>
    </source>
</evidence>
<proteinExistence type="predicted"/>
<dbReference type="Proteomes" id="UP001595887">
    <property type="component" value="Unassembled WGS sequence"/>
</dbReference>
<protein>
    <submittedName>
        <fullName evidence="2">Uncharacterized protein</fullName>
    </submittedName>
</protein>
<gene>
    <name evidence="2" type="ORF">ACFOWX_08950</name>
</gene>
<evidence type="ECO:0000313" key="2">
    <source>
        <dbReference type="EMBL" id="MFC4292539.1"/>
    </source>
</evidence>
<evidence type="ECO:0000256" key="1">
    <source>
        <dbReference type="SAM" id="Phobius"/>
    </source>
</evidence>
<keyword evidence="1" id="KW-0812">Transmembrane</keyword>
<sequence>MQIAKASLPPHIRAIIAFDMLACGLFALPQLSALVIAVLNDVNGALGFAGQPVILAPAAFFFVNFAGLLGVALNAMLLKTSDAALHRVNVAARAGVVILLGYYILAHDLPAIFAAFILSEIVGGALTWRWLASRSGDAS</sequence>
<comment type="caution">
    <text evidence="2">The sequence shown here is derived from an EMBL/GenBank/DDBJ whole genome shotgun (WGS) entry which is preliminary data.</text>
</comment>
<keyword evidence="1" id="KW-1133">Transmembrane helix</keyword>
<feature type="transmembrane region" description="Helical" evidence="1">
    <location>
        <begin position="90"/>
        <end position="106"/>
    </location>
</feature>
<keyword evidence="1" id="KW-0472">Membrane</keyword>
<dbReference type="EMBL" id="JBHSDH010000013">
    <property type="protein sequence ID" value="MFC4292539.1"/>
    <property type="molecule type" value="Genomic_DNA"/>
</dbReference>
<feature type="transmembrane region" description="Helical" evidence="1">
    <location>
        <begin position="59"/>
        <end position="78"/>
    </location>
</feature>
<organism evidence="2 3">
    <name type="scientific">Sphingorhabdus arenilitoris</name>
    <dbReference type="NCBI Taxonomy" id="1490041"/>
    <lineage>
        <taxon>Bacteria</taxon>
        <taxon>Pseudomonadati</taxon>
        <taxon>Pseudomonadota</taxon>
        <taxon>Alphaproteobacteria</taxon>
        <taxon>Sphingomonadales</taxon>
        <taxon>Sphingomonadaceae</taxon>
        <taxon>Sphingorhabdus</taxon>
    </lineage>
</organism>
<name>A0ABV8RH56_9SPHN</name>
<accession>A0ABV8RH56</accession>